<dbReference type="OrthoDB" id="10650336at2759"/>
<evidence type="ECO:0000313" key="2">
    <source>
        <dbReference type="Proteomes" id="UP000001542"/>
    </source>
</evidence>
<accession>A2D8U9</accession>
<protein>
    <submittedName>
        <fullName evidence="1">Uncharacterized protein</fullName>
    </submittedName>
</protein>
<reference evidence="1" key="1">
    <citation type="submission" date="2006-10" db="EMBL/GenBank/DDBJ databases">
        <authorList>
            <person name="Amadeo P."/>
            <person name="Zhao Q."/>
            <person name="Wortman J."/>
            <person name="Fraser-Liggett C."/>
            <person name="Carlton J."/>
        </authorList>
    </citation>
    <scope>NUCLEOTIDE SEQUENCE</scope>
    <source>
        <strain evidence="1">G3</strain>
    </source>
</reference>
<dbReference type="KEGG" id="tva:5468910"/>
<dbReference type="RefSeq" id="XP_001584334.1">
    <property type="nucleotide sequence ID" value="XM_001584284.1"/>
</dbReference>
<dbReference type="AlphaFoldDB" id="A2D8U9"/>
<gene>
    <name evidence="1" type="ORF">TVAG_186560</name>
</gene>
<organism evidence="1 2">
    <name type="scientific">Trichomonas vaginalis (strain ATCC PRA-98 / G3)</name>
    <dbReference type="NCBI Taxonomy" id="412133"/>
    <lineage>
        <taxon>Eukaryota</taxon>
        <taxon>Metamonada</taxon>
        <taxon>Parabasalia</taxon>
        <taxon>Trichomonadida</taxon>
        <taxon>Trichomonadidae</taxon>
        <taxon>Trichomonas</taxon>
    </lineage>
</organism>
<keyword evidence="2" id="KW-1185">Reference proteome</keyword>
<dbReference type="VEuPathDB" id="TrichDB:TVAG_186560"/>
<proteinExistence type="predicted"/>
<name>A2D8U9_TRIV3</name>
<sequence length="581" mass="65995">MTTTASLDILKNEITEYLTPNPEKLDKYNKILIEFAENPKTPTHSYAQIGELLKDNEQLYEKFVNAACFYTVTEEPIEIIGNFLRYIISINPDKESGFEKAFTRLVALFTMEMIPIDYFKLRVTELTSKFSPELQEKVKDLSDKLNPDIHASRDALMHRITKNQSIAKSLPAEFIVHQSNAPLQTLQLLAMIGNCFSEEQIKSSLKILDLFSVQLLKLEHASIVIKQYNEFVGNFFENLAKTISPINLNPVKIYKLAITDLKPNHIKWAVGQQIYDYISTNEPPKYTTPLQMAVARKMQEKPEEERDDRNAAPYIAELRTMKMFSSMKSIVNAARNGDTIVVAEPVIKSIIGNFDGVNRSPAFFTQLYKKCQSVGAFALEQLDMLENDTTSRMDKSSDDFRVHYKSYLKQPAVLRRIVLKGINIPKPSEDKLQELRTLIREFIFAFPDVDQSLTDDMVDDLNSGSHILTESSALAVFYALELLNNVNSKGNEAHTNLGETVLNSDSLKSDFPQSILAQSDLIFARIARCFNNAKKVEGFNHFNFNPAKMLGKYDKDFLFKLDVTDTIVLEAFPNPAKKISA</sequence>
<dbReference type="InParanoid" id="A2D8U9"/>
<reference evidence="1" key="2">
    <citation type="journal article" date="2007" name="Science">
        <title>Draft genome sequence of the sexually transmitted pathogen Trichomonas vaginalis.</title>
        <authorList>
            <person name="Carlton J.M."/>
            <person name="Hirt R.P."/>
            <person name="Silva J.C."/>
            <person name="Delcher A.L."/>
            <person name="Schatz M."/>
            <person name="Zhao Q."/>
            <person name="Wortman J.R."/>
            <person name="Bidwell S.L."/>
            <person name="Alsmark U.C.M."/>
            <person name="Besteiro S."/>
            <person name="Sicheritz-Ponten T."/>
            <person name="Noel C.J."/>
            <person name="Dacks J.B."/>
            <person name="Foster P.G."/>
            <person name="Simillion C."/>
            <person name="Van de Peer Y."/>
            <person name="Miranda-Saavedra D."/>
            <person name="Barton G.J."/>
            <person name="Westrop G.D."/>
            <person name="Mueller S."/>
            <person name="Dessi D."/>
            <person name="Fiori P.L."/>
            <person name="Ren Q."/>
            <person name="Paulsen I."/>
            <person name="Zhang H."/>
            <person name="Bastida-Corcuera F.D."/>
            <person name="Simoes-Barbosa A."/>
            <person name="Brown M.T."/>
            <person name="Hayes R.D."/>
            <person name="Mukherjee M."/>
            <person name="Okumura C.Y."/>
            <person name="Schneider R."/>
            <person name="Smith A.J."/>
            <person name="Vanacova S."/>
            <person name="Villalvazo M."/>
            <person name="Haas B.J."/>
            <person name="Pertea M."/>
            <person name="Feldblyum T.V."/>
            <person name="Utterback T.R."/>
            <person name="Shu C.L."/>
            <person name="Osoegawa K."/>
            <person name="de Jong P.J."/>
            <person name="Hrdy I."/>
            <person name="Horvathova L."/>
            <person name="Zubacova Z."/>
            <person name="Dolezal P."/>
            <person name="Malik S.B."/>
            <person name="Logsdon J.M. Jr."/>
            <person name="Henze K."/>
            <person name="Gupta A."/>
            <person name="Wang C.C."/>
            <person name="Dunne R.L."/>
            <person name="Upcroft J.A."/>
            <person name="Upcroft P."/>
            <person name="White O."/>
            <person name="Salzberg S.L."/>
            <person name="Tang P."/>
            <person name="Chiu C.-H."/>
            <person name="Lee Y.-S."/>
            <person name="Embley T.M."/>
            <person name="Coombs G.H."/>
            <person name="Mottram J.C."/>
            <person name="Tachezy J."/>
            <person name="Fraser-Liggett C.M."/>
            <person name="Johnson P.J."/>
        </authorList>
    </citation>
    <scope>NUCLEOTIDE SEQUENCE [LARGE SCALE GENOMIC DNA]</scope>
    <source>
        <strain evidence="1">G3</strain>
    </source>
</reference>
<dbReference type="EMBL" id="DS113179">
    <property type="protein sequence ID" value="EAY23348.1"/>
    <property type="molecule type" value="Genomic_DNA"/>
</dbReference>
<dbReference type="SMR" id="A2D8U9"/>
<evidence type="ECO:0000313" key="1">
    <source>
        <dbReference type="EMBL" id="EAY23348.1"/>
    </source>
</evidence>
<dbReference type="VEuPathDB" id="TrichDB:TVAGG3_0388240"/>
<dbReference type="Proteomes" id="UP000001542">
    <property type="component" value="Unassembled WGS sequence"/>
</dbReference>